<dbReference type="InterPro" id="IPR022409">
    <property type="entry name" value="PKD/Chitinase_dom"/>
</dbReference>
<dbReference type="InterPro" id="IPR008754">
    <property type="entry name" value="Peptidase_M43"/>
</dbReference>
<proteinExistence type="inferred from homology"/>
<evidence type="ECO:0000313" key="11">
    <source>
        <dbReference type="EMBL" id="NBG67184.1"/>
    </source>
</evidence>
<evidence type="ECO:0000256" key="8">
    <source>
        <dbReference type="ARBA" id="ARBA00023157"/>
    </source>
</evidence>
<evidence type="ECO:0000313" key="12">
    <source>
        <dbReference type="Proteomes" id="UP000470771"/>
    </source>
</evidence>
<dbReference type="GO" id="GO:0046872">
    <property type="term" value="F:metal ion binding"/>
    <property type="evidence" value="ECO:0007669"/>
    <property type="project" value="UniProtKB-KW"/>
</dbReference>
<dbReference type="AlphaFoldDB" id="A0A6N9NMR6"/>
<dbReference type="Pfam" id="PF00801">
    <property type="entry name" value="PKD"/>
    <property type="match status" value="1"/>
</dbReference>
<protein>
    <submittedName>
        <fullName evidence="11">T9SS type A sorting domain-containing protein</fullName>
    </submittedName>
</protein>
<reference evidence="11 12" key="1">
    <citation type="submission" date="2019-12" db="EMBL/GenBank/DDBJ databases">
        <authorList>
            <person name="Zhao J."/>
        </authorList>
    </citation>
    <scope>NUCLEOTIDE SEQUENCE [LARGE SCALE GENOMIC DNA]</scope>
    <source>
        <strain evidence="11 12">S-15</strain>
    </source>
</reference>
<evidence type="ECO:0000256" key="2">
    <source>
        <dbReference type="ARBA" id="ARBA00022670"/>
    </source>
</evidence>
<dbReference type="CDD" id="cd00146">
    <property type="entry name" value="PKD"/>
    <property type="match status" value="1"/>
</dbReference>
<keyword evidence="7" id="KW-0482">Metalloprotease</keyword>
<comment type="similarity">
    <text evidence="1">Belongs to the peptidase M43B family.</text>
</comment>
<dbReference type="PROSITE" id="PS50093">
    <property type="entry name" value="PKD"/>
    <property type="match status" value="1"/>
</dbReference>
<dbReference type="SUPFAM" id="SSF49299">
    <property type="entry name" value="PKD domain"/>
    <property type="match status" value="1"/>
</dbReference>
<evidence type="ECO:0000256" key="7">
    <source>
        <dbReference type="ARBA" id="ARBA00023049"/>
    </source>
</evidence>
<dbReference type="Gene3D" id="3.40.390.10">
    <property type="entry name" value="Collagenase (Catalytic Domain)"/>
    <property type="match status" value="1"/>
</dbReference>
<feature type="signal peptide" evidence="9">
    <location>
        <begin position="1"/>
        <end position="22"/>
    </location>
</feature>
<dbReference type="InterPro" id="IPR026444">
    <property type="entry name" value="Secre_tail"/>
</dbReference>
<organism evidence="11 12">
    <name type="scientific">Acidiluteibacter ferrifornacis</name>
    <dbReference type="NCBI Taxonomy" id="2692424"/>
    <lineage>
        <taxon>Bacteria</taxon>
        <taxon>Pseudomonadati</taxon>
        <taxon>Bacteroidota</taxon>
        <taxon>Flavobacteriia</taxon>
        <taxon>Flavobacteriales</taxon>
        <taxon>Cryomorphaceae</taxon>
        <taxon>Acidiluteibacter</taxon>
    </lineage>
</organism>
<evidence type="ECO:0000256" key="5">
    <source>
        <dbReference type="ARBA" id="ARBA00022801"/>
    </source>
</evidence>
<dbReference type="GO" id="GO:0008237">
    <property type="term" value="F:metallopeptidase activity"/>
    <property type="evidence" value="ECO:0007669"/>
    <property type="project" value="UniProtKB-KW"/>
</dbReference>
<dbReference type="GO" id="GO:0006508">
    <property type="term" value="P:proteolysis"/>
    <property type="evidence" value="ECO:0007669"/>
    <property type="project" value="UniProtKB-KW"/>
</dbReference>
<evidence type="ECO:0000256" key="6">
    <source>
        <dbReference type="ARBA" id="ARBA00022833"/>
    </source>
</evidence>
<dbReference type="Proteomes" id="UP000470771">
    <property type="component" value="Unassembled WGS sequence"/>
</dbReference>
<dbReference type="Gene3D" id="2.60.120.260">
    <property type="entry name" value="Galactose-binding domain-like"/>
    <property type="match status" value="1"/>
</dbReference>
<dbReference type="Gene3D" id="2.60.40.10">
    <property type="entry name" value="Immunoglobulins"/>
    <property type="match status" value="1"/>
</dbReference>
<keyword evidence="5" id="KW-0378">Hydrolase</keyword>
<dbReference type="NCBIfam" id="TIGR04183">
    <property type="entry name" value="Por_Secre_tail"/>
    <property type="match status" value="1"/>
</dbReference>
<dbReference type="SMART" id="SM00089">
    <property type="entry name" value="PKD"/>
    <property type="match status" value="1"/>
</dbReference>
<evidence type="ECO:0000256" key="9">
    <source>
        <dbReference type="SAM" id="SignalP"/>
    </source>
</evidence>
<sequence>MRKLIKIVAVTFLGFAFHPTSAQKCGTDHSVYEQMMQDPAGRKQLQKIYEEAQIAPSGNKAPKIIIPVVVHVIHSNERGNISLAQIQDGIDKINVDFNKLNADTNLIRPVFANLSGRADIEFRLAKIDPNGQCTEGVTRVNSMLTFNRRNEVKALAQWDENKYFNVWLVNSIASSGGTGTTLGYAQFPFSTTSASLNTYGIVVRHDEWGGIGTAQGGNGRTVTHEMGHCFNLLHTFQSGCGSNCSSSGDRICDTPPAANETFGCNTSNNTCSNDASGPSAFTTNVPDQMENYMSYDDCQYMFTEGQVAVMRATLSSASYPWLQNLVSASNLIATGTNDGYVTQPCAPIAYMESPKSLVYACVGDTVQFTDNFSYNGVPTSYNWTFNGATPSTSTDTFPTVVYNTVGTYDVTFTVSNAQGSSSQFLSQKVFVLDPNATNYDGLTYSEGFESSIRVFQEFAVENPTGTTRWTRVGNVGHNSSSSMKLENNAKNGTTFTQVSGEIESFTTPSIDMSNVNSPQLDFKMAYQRRSSLSADELEIQTSIDCGETWQNRWTFLTSEMAGSNGISQADFTPNAASQWTTLKVFTFQGGLNGQSDVRFRFKFNSADGNNAYIDDIRIYGVPVGIEEQASNRLQLNLFPNPSNSQTTLKFFLDQSSISTIFLTDLTGKRVQTIVDNTLLTSGQQRFDINTSNVHSGVYLMTIEINGERLVKKLIVQ</sequence>
<evidence type="ECO:0000256" key="3">
    <source>
        <dbReference type="ARBA" id="ARBA00022723"/>
    </source>
</evidence>
<name>A0A6N9NMR6_9FLAO</name>
<keyword evidence="8" id="KW-1015">Disulfide bond</keyword>
<keyword evidence="6" id="KW-0862">Zinc</keyword>
<dbReference type="InterPro" id="IPR000601">
    <property type="entry name" value="PKD_dom"/>
</dbReference>
<keyword evidence="4 9" id="KW-0732">Signal</keyword>
<dbReference type="Pfam" id="PF05572">
    <property type="entry name" value="Peptidase_M43"/>
    <property type="match status" value="1"/>
</dbReference>
<keyword evidence="3" id="KW-0479">Metal-binding</keyword>
<accession>A0A6N9NMR6</accession>
<dbReference type="EMBL" id="WWNE01000014">
    <property type="protein sequence ID" value="NBG67184.1"/>
    <property type="molecule type" value="Genomic_DNA"/>
</dbReference>
<evidence type="ECO:0000259" key="10">
    <source>
        <dbReference type="PROSITE" id="PS50093"/>
    </source>
</evidence>
<gene>
    <name evidence="11" type="ORF">GQN54_13725</name>
</gene>
<dbReference type="InterPro" id="IPR035986">
    <property type="entry name" value="PKD_dom_sf"/>
</dbReference>
<dbReference type="Pfam" id="PF18962">
    <property type="entry name" value="Por_Secre_tail"/>
    <property type="match status" value="1"/>
</dbReference>
<feature type="chain" id="PRO_5027016045" evidence="9">
    <location>
        <begin position="23"/>
        <end position="716"/>
    </location>
</feature>
<comment type="caution">
    <text evidence="11">The sequence shown here is derived from an EMBL/GenBank/DDBJ whole genome shotgun (WGS) entry which is preliminary data.</text>
</comment>
<dbReference type="InterPro" id="IPR024079">
    <property type="entry name" value="MetalloPept_cat_dom_sf"/>
</dbReference>
<dbReference type="RefSeq" id="WP_160634141.1">
    <property type="nucleotide sequence ID" value="NZ_WWNE01000014.1"/>
</dbReference>
<feature type="domain" description="PKD" evidence="10">
    <location>
        <begin position="375"/>
        <end position="422"/>
    </location>
</feature>
<keyword evidence="12" id="KW-1185">Reference proteome</keyword>
<dbReference type="PANTHER" id="PTHR47466:SF1">
    <property type="entry name" value="METALLOPROTEASE MEP1 (AFU_ORTHOLOGUE AFUA_1G07730)-RELATED"/>
    <property type="match status" value="1"/>
</dbReference>
<evidence type="ECO:0000256" key="4">
    <source>
        <dbReference type="ARBA" id="ARBA00022729"/>
    </source>
</evidence>
<evidence type="ECO:0000256" key="1">
    <source>
        <dbReference type="ARBA" id="ARBA00008721"/>
    </source>
</evidence>
<dbReference type="InterPro" id="IPR013783">
    <property type="entry name" value="Ig-like_fold"/>
</dbReference>
<keyword evidence="2" id="KW-0645">Protease</keyword>
<dbReference type="PANTHER" id="PTHR47466">
    <property type="match status" value="1"/>
</dbReference>
<dbReference type="SUPFAM" id="SSF55486">
    <property type="entry name" value="Metalloproteases ('zincins'), catalytic domain"/>
    <property type="match status" value="1"/>
</dbReference>